<dbReference type="Proteomes" id="UP000274271">
    <property type="component" value="Unassembled WGS sequence"/>
</dbReference>
<keyword evidence="5 6" id="KW-0472">Membrane</keyword>
<keyword evidence="9" id="KW-1185">Reference proteome</keyword>
<evidence type="ECO:0000256" key="4">
    <source>
        <dbReference type="ARBA" id="ARBA00022989"/>
    </source>
</evidence>
<dbReference type="InterPro" id="IPR037185">
    <property type="entry name" value="EmrE-like"/>
</dbReference>
<evidence type="ECO:0000256" key="3">
    <source>
        <dbReference type="ARBA" id="ARBA00022692"/>
    </source>
</evidence>
<comment type="caution">
    <text evidence="8">The sequence shown here is derived from an EMBL/GenBank/DDBJ whole genome shotgun (WGS) entry which is preliminary data.</text>
</comment>
<dbReference type="Gene3D" id="1.10.3730.20">
    <property type="match status" value="1"/>
</dbReference>
<dbReference type="EMBL" id="RQJP01000004">
    <property type="protein sequence ID" value="RRB12823.1"/>
    <property type="molecule type" value="Genomic_DNA"/>
</dbReference>
<feature type="transmembrane region" description="Helical" evidence="6">
    <location>
        <begin position="205"/>
        <end position="224"/>
    </location>
</feature>
<dbReference type="RefSeq" id="WP_124908772.1">
    <property type="nucleotide sequence ID" value="NZ_RQJP01000004.1"/>
</dbReference>
<evidence type="ECO:0000313" key="8">
    <source>
        <dbReference type="EMBL" id="RRB12823.1"/>
    </source>
</evidence>
<evidence type="ECO:0000256" key="2">
    <source>
        <dbReference type="ARBA" id="ARBA00022475"/>
    </source>
</evidence>
<feature type="domain" description="EamA" evidence="7">
    <location>
        <begin position="145"/>
        <end position="278"/>
    </location>
</feature>
<keyword evidence="3 6" id="KW-0812">Transmembrane</keyword>
<accession>A0A3P1CHI2</accession>
<keyword evidence="4 6" id="KW-1133">Transmembrane helix</keyword>
<reference evidence="8 9" key="1">
    <citation type="submission" date="2018-11" db="EMBL/GenBank/DDBJ databases">
        <authorList>
            <person name="Zhou Z."/>
            <person name="Wang G."/>
        </authorList>
    </citation>
    <scope>NUCLEOTIDE SEQUENCE [LARGE SCALE GENOMIC DNA]</scope>
    <source>
        <strain evidence="8 9">KCTC42998</strain>
    </source>
</reference>
<feature type="transmembrane region" description="Helical" evidence="6">
    <location>
        <begin position="92"/>
        <end position="109"/>
    </location>
</feature>
<dbReference type="AlphaFoldDB" id="A0A3P1CHI2"/>
<feature type="transmembrane region" description="Helical" evidence="6">
    <location>
        <begin position="61"/>
        <end position="80"/>
    </location>
</feature>
<dbReference type="SUPFAM" id="SSF103481">
    <property type="entry name" value="Multidrug resistance efflux transporter EmrE"/>
    <property type="match status" value="2"/>
</dbReference>
<dbReference type="InterPro" id="IPR051258">
    <property type="entry name" value="Diverse_Substrate_Transporter"/>
</dbReference>
<feature type="transmembrane region" description="Helical" evidence="6">
    <location>
        <begin position="144"/>
        <end position="162"/>
    </location>
</feature>
<dbReference type="InterPro" id="IPR000620">
    <property type="entry name" value="EamA_dom"/>
</dbReference>
<feature type="transmembrane region" description="Helical" evidence="6">
    <location>
        <begin position="32"/>
        <end position="49"/>
    </location>
</feature>
<dbReference type="OrthoDB" id="1523209at2"/>
<evidence type="ECO:0000256" key="1">
    <source>
        <dbReference type="ARBA" id="ARBA00004651"/>
    </source>
</evidence>
<protein>
    <submittedName>
        <fullName evidence="8">DMT family transporter</fullName>
    </submittedName>
</protein>
<evidence type="ECO:0000313" key="9">
    <source>
        <dbReference type="Proteomes" id="UP000274271"/>
    </source>
</evidence>
<evidence type="ECO:0000256" key="6">
    <source>
        <dbReference type="SAM" id="Phobius"/>
    </source>
</evidence>
<feature type="transmembrane region" description="Helical" evidence="6">
    <location>
        <begin position="261"/>
        <end position="278"/>
    </location>
</feature>
<feature type="transmembrane region" description="Helical" evidence="6">
    <location>
        <begin position="236"/>
        <end position="255"/>
    </location>
</feature>
<comment type="subcellular location">
    <subcellularLocation>
        <location evidence="1">Cell membrane</location>
        <topology evidence="1">Multi-pass membrane protein</topology>
    </subcellularLocation>
</comment>
<feature type="transmembrane region" description="Helical" evidence="6">
    <location>
        <begin position="116"/>
        <end position="138"/>
    </location>
</feature>
<dbReference type="PANTHER" id="PTHR42920">
    <property type="entry name" value="OS03G0707200 PROTEIN-RELATED"/>
    <property type="match status" value="1"/>
</dbReference>
<evidence type="ECO:0000256" key="5">
    <source>
        <dbReference type="ARBA" id="ARBA00023136"/>
    </source>
</evidence>
<dbReference type="PANTHER" id="PTHR42920:SF5">
    <property type="entry name" value="EAMA DOMAIN-CONTAINING PROTEIN"/>
    <property type="match status" value="1"/>
</dbReference>
<dbReference type="GO" id="GO:0005886">
    <property type="term" value="C:plasma membrane"/>
    <property type="evidence" value="ECO:0007669"/>
    <property type="project" value="UniProtKB-SubCell"/>
</dbReference>
<keyword evidence="2" id="KW-1003">Cell membrane</keyword>
<feature type="transmembrane region" description="Helical" evidence="6">
    <location>
        <begin position="174"/>
        <end position="193"/>
    </location>
</feature>
<name>A0A3P1CHI2_9BACT</name>
<feature type="domain" description="EamA" evidence="7">
    <location>
        <begin position="5"/>
        <end position="132"/>
    </location>
</feature>
<dbReference type="Pfam" id="PF00892">
    <property type="entry name" value="EamA"/>
    <property type="match status" value="2"/>
</dbReference>
<evidence type="ECO:0000259" key="7">
    <source>
        <dbReference type="Pfam" id="PF00892"/>
    </source>
</evidence>
<gene>
    <name evidence="8" type="ORF">EHT87_21855</name>
</gene>
<organism evidence="8 9">
    <name type="scientific">Larkinella knui</name>
    <dbReference type="NCBI Taxonomy" id="2025310"/>
    <lineage>
        <taxon>Bacteria</taxon>
        <taxon>Pseudomonadati</taxon>
        <taxon>Bacteroidota</taxon>
        <taxon>Cytophagia</taxon>
        <taxon>Cytophagales</taxon>
        <taxon>Spirosomataceae</taxon>
        <taxon>Larkinella</taxon>
    </lineage>
</organism>
<proteinExistence type="predicted"/>
<sequence length="296" mass="32585">MSSRLSLFIGILCISIFPVLIRSTPISGISDAFYRMSIATMLLWPYVIVRRKWQAKTGLYWKPIVVCGVFFASDIAVWNLSIQGSTATQASLLTNLSPIWVGIGTFLFFPDKPTKYFWIGTATALVGLVLLVGAETFLTMQVDRAFLLGVLSGLFYAGYIVVSKTVLKKVSVLNFMACSMTVSSLFLLSVCLVLDQPLSGFEPRIWGSLLIQALICQLLGWFSVSHALRKIDAQRVSLSLLSQAVVTGFLAWLFIDEQITLQMMLGGLIILLGIAITFKRTHGPPGDARRSVETSQ</sequence>